<reference evidence="1 2" key="1">
    <citation type="submission" date="2018-10" db="EMBL/GenBank/DDBJ databases">
        <title>Draft genome sequence of Bacillus salarius IM0101, isolated from a hypersaline soil in Inner Mongolia, China.</title>
        <authorList>
            <person name="Yamprayoonswat W."/>
            <person name="Boonvisut S."/>
            <person name="Jumpathong W."/>
            <person name="Sittihan S."/>
            <person name="Ruangsuj P."/>
            <person name="Wanthongcharoen S."/>
            <person name="Thongpramul N."/>
            <person name="Pimmason S."/>
            <person name="Yu B."/>
            <person name="Yasawong M."/>
        </authorList>
    </citation>
    <scope>NUCLEOTIDE SEQUENCE [LARGE SCALE GENOMIC DNA]</scope>
    <source>
        <strain evidence="1 2">IM0101</strain>
    </source>
</reference>
<sequence>MLSFQNRLGTIYADFNNEFSSYMKESKSILAIGVITAETEEEAKYIAGPVELMWARMRTIPLIYHF</sequence>
<evidence type="ECO:0000313" key="1">
    <source>
        <dbReference type="EMBL" id="RSL28691.1"/>
    </source>
</evidence>
<dbReference type="EMBL" id="RBVX01000242">
    <property type="protein sequence ID" value="RSL28691.1"/>
    <property type="molecule type" value="Genomic_DNA"/>
</dbReference>
<dbReference type="Proteomes" id="UP000275076">
    <property type="component" value="Unassembled WGS sequence"/>
</dbReference>
<proteinExistence type="predicted"/>
<gene>
    <name evidence="1" type="ORF">D7Z54_35305</name>
</gene>
<keyword evidence="2" id="KW-1185">Reference proteome</keyword>
<dbReference type="OrthoDB" id="9780518at2"/>
<comment type="caution">
    <text evidence="1">The sequence shown here is derived from an EMBL/GenBank/DDBJ whole genome shotgun (WGS) entry which is preliminary data.</text>
</comment>
<organism evidence="1 2">
    <name type="scientific">Salibacterium salarium</name>
    <dbReference type="NCBI Taxonomy" id="284579"/>
    <lineage>
        <taxon>Bacteria</taxon>
        <taxon>Bacillati</taxon>
        <taxon>Bacillota</taxon>
        <taxon>Bacilli</taxon>
        <taxon>Bacillales</taxon>
        <taxon>Bacillaceae</taxon>
    </lineage>
</organism>
<dbReference type="AlphaFoldDB" id="A0A428MRJ5"/>
<name>A0A428MRJ5_9BACI</name>
<protein>
    <submittedName>
        <fullName evidence="1">Uncharacterized protein</fullName>
    </submittedName>
</protein>
<accession>A0A428MRJ5</accession>
<evidence type="ECO:0000313" key="2">
    <source>
        <dbReference type="Proteomes" id="UP000275076"/>
    </source>
</evidence>
<dbReference type="RefSeq" id="WP_125563785.1">
    <property type="nucleotide sequence ID" value="NZ_RBVX01000242.1"/>
</dbReference>